<gene>
    <name evidence="14" type="ORF">F5Z01DRAFT_656032</name>
</gene>
<evidence type="ECO:0000256" key="8">
    <source>
        <dbReference type="ARBA" id="ARBA00023315"/>
    </source>
</evidence>
<evidence type="ECO:0000256" key="9">
    <source>
        <dbReference type="ARBA" id="ARBA00038298"/>
    </source>
</evidence>
<feature type="transmembrane region" description="Helical" evidence="11">
    <location>
        <begin position="14"/>
        <end position="40"/>
    </location>
</feature>
<dbReference type="GO" id="GO:0019706">
    <property type="term" value="F:protein-cysteine S-palmitoyltransferase activity"/>
    <property type="evidence" value="ECO:0007669"/>
    <property type="project" value="UniProtKB-EC"/>
</dbReference>
<dbReference type="GeneID" id="70294455"/>
<dbReference type="OrthoDB" id="331948at2759"/>
<dbReference type="GO" id="GO:0006612">
    <property type="term" value="P:protein targeting to membrane"/>
    <property type="evidence" value="ECO:0007669"/>
    <property type="project" value="TreeGrafter"/>
</dbReference>
<comment type="domain">
    <text evidence="11">The DHHC domain is required for palmitoyltransferase activity.</text>
</comment>
<feature type="region of interest" description="Disordered" evidence="12">
    <location>
        <begin position="297"/>
        <end position="334"/>
    </location>
</feature>
<dbReference type="GO" id="GO:0016020">
    <property type="term" value="C:membrane"/>
    <property type="evidence" value="ECO:0007669"/>
    <property type="project" value="UniProtKB-SubCell"/>
</dbReference>
<evidence type="ECO:0000259" key="13">
    <source>
        <dbReference type="Pfam" id="PF01529"/>
    </source>
</evidence>
<keyword evidence="4 11" id="KW-1133">Transmembrane helix</keyword>
<keyword evidence="7" id="KW-0449">Lipoprotein</keyword>
<dbReference type="GO" id="GO:0005794">
    <property type="term" value="C:Golgi apparatus"/>
    <property type="evidence" value="ECO:0007669"/>
    <property type="project" value="TreeGrafter"/>
</dbReference>
<reference evidence="14" key="1">
    <citation type="journal article" date="2021" name="IMA Fungus">
        <title>Genomic characterization of three marine fungi, including Emericellopsis atlantica sp. nov. with signatures of a generalist lifestyle and marine biomass degradation.</title>
        <authorList>
            <person name="Hagestad O.C."/>
            <person name="Hou L."/>
            <person name="Andersen J.H."/>
            <person name="Hansen E.H."/>
            <person name="Altermark B."/>
            <person name="Li C."/>
            <person name="Kuhnert E."/>
            <person name="Cox R.J."/>
            <person name="Crous P.W."/>
            <person name="Spatafora J.W."/>
            <person name="Lail K."/>
            <person name="Amirebrahimi M."/>
            <person name="Lipzen A."/>
            <person name="Pangilinan J."/>
            <person name="Andreopoulos W."/>
            <person name="Hayes R.D."/>
            <person name="Ng V."/>
            <person name="Grigoriev I.V."/>
            <person name="Jackson S.A."/>
            <person name="Sutton T.D.S."/>
            <person name="Dobson A.D.W."/>
            <person name="Rama T."/>
        </authorList>
    </citation>
    <scope>NUCLEOTIDE SEQUENCE</scope>
    <source>
        <strain evidence="14">TS7</strain>
    </source>
</reference>
<name>A0A9P7ZLY6_9HYPO</name>
<evidence type="ECO:0000256" key="10">
    <source>
        <dbReference type="ARBA" id="ARBA00048048"/>
    </source>
</evidence>
<evidence type="ECO:0000256" key="5">
    <source>
        <dbReference type="ARBA" id="ARBA00023136"/>
    </source>
</evidence>
<dbReference type="AlphaFoldDB" id="A0A9P7ZLY6"/>
<evidence type="ECO:0000256" key="1">
    <source>
        <dbReference type="ARBA" id="ARBA00004141"/>
    </source>
</evidence>
<dbReference type="RefSeq" id="XP_046118056.1">
    <property type="nucleotide sequence ID" value="XM_046263552.1"/>
</dbReference>
<dbReference type="PANTHER" id="PTHR22883">
    <property type="entry name" value="ZINC FINGER DHHC DOMAIN CONTAINING PROTEIN"/>
    <property type="match status" value="1"/>
</dbReference>
<evidence type="ECO:0000256" key="3">
    <source>
        <dbReference type="ARBA" id="ARBA00022692"/>
    </source>
</evidence>
<evidence type="ECO:0000256" key="2">
    <source>
        <dbReference type="ARBA" id="ARBA00022679"/>
    </source>
</evidence>
<dbReference type="PROSITE" id="PS50216">
    <property type="entry name" value="DHHC"/>
    <property type="match status" value="1"/>
</dbReference>
<protein>
    <recommendedName>
        <fullName evidence="11">Palmitoyltransferase</fullName>
        <ecNumber evidence="11">2.3.1.225</ecNumber>
    </recommendedName>
</protein>
<evidence type="ECO:0000256" key="12">
    <source>
        <dbReference type="SAM" id="MobiDB-lite"/>
    </source>
</evidence>
<comment type="similarity">
    <text evidence="9">Belongs to the DHHC palmitoyltransferase family. PFA5 subfamily.</text>
</comment>
<feature type="region of interest" description="Disordered" evidence="12">
    <location>
        <begin position="96"/>
        <end position="122"/>
    </location>
</feature>
<evidence type="ECO:0000256" key="4">
    <source>
        <dbReference type="ARBA" id="ARBA00022989"/>
    </source>
</evidence>
<evidence type="ECO:0000256" key="7">
    <source>
        <dbReference type="ARBA" id="ARBA00023288"/>
    </source>
</evidence>
<evidence type="ECO:0000256" key="6">
    <source>
        <dbReference type="ARBA" id="ARBA00023139"/>
    </source>
</evidence>
<proteinExistence type="inferred from homology"/>
<feature type="transmembrane region" description="Helical" evidence="11">
    <location>
        <begin position="227"/>
        <end position="248"/>
    </location>
</feature>
<keyword evidence="6" id="KW-0564">Palmitate</keyword>
<keyword evidence="8 11" id="KW-0012">Acyltransferase</keyword>
<keyword evidence="3 11" id="KW-0812">Transmembrane</keyword>
<dbReference type="Proteomes" id="UP000887229">
    <property type="component" value="Unassembled WGS sequence"/>
</dbReference>
<organism evidence="14 15">
    <name type="scientific">Emericellopsis atlantica</name>
    <dbReference type="NCBI Taxonomy" id="2614577"/>
    <lineage>
        <taxon>Eukaryota</taxon>
        <taxon>Fungi</taxon>
        <taxon>Dikarya</taxon>
        <taxon>Ascomycota</taxon>
        <taxon>Pezizomycotina</taxon>
        <taxon>Sordariomycetes</taxon>
        <taxon>Hypocreomycetidae</taxon>
        <taxon>Hypocreales</taxon>
        <taxon>Bionectriaceae</taxon>
        <taxon>Emericellopsis</taxon>
    </lineage>
</organism>
<accession>A0A9P7ZLY6</accession>
<keyword evidence="15" id="KW-1185">Reference proteome</keyword>
<evidence type="ECO:0000313" key="15">
    <source>
        <dbReference type="Proteomes" id="UP000887229"/>
    </source>
</evidence>
<dbReference type="EMBL" id="MU251255">
    <property type="protein sequence ID" value="KAG9254132.1"/>
    <property type="molecule type" value="Genomic_DNA"/>
</dbReference>
<dbReference type="InterPro" id="IPR001594">
    <property type="entry name" value="Palmitoyltrfase_DHHC"/>
</dbReference>
<feature type="transmembrane region" description="Helical" evidence="11">
    <location>
        <begin position="52"/>
        <end position="72"/>
    </location>
</feature>
<sequence>MPPSDAANRNATRWAIRIVPIFIFGAFGFSAYAVVAHLCVNYLYRQKYQYGTAIALIVLYAVFYLLTLWSYLRTLIIANTDPAFVPYTERRETAEKERKAVKANRKAKGGDIESQESWLPADTDPDSPGLEAFYSKDVFICESDGRPRWCSLCWNWKPDRASHSSELERCVRKMDHLCPWVGGMISETNFNFFTHFTFYCTLFLSVCLGAAAYCLRLQQKEGRSLDGIIVAVLVLAGLFGFFAFGMTATSARYIFQNITNIDVLRQDQQQYLAIRVPLDSPSTPTYWTVTYPLTTSTRAPLGRNGEPPPPADGRANVPSESKPTPPSAAKRDAAARRTFALVKTELGENPFDLGPWRNFKSVMGNGPLEWLLPMWHSPCCNHDSIHSDYEFGPLIDELRKRYKLPATDENAEANGGS</sequence>
<dbReference type="PANTHER" id="PTHR22883:SF23">
    <property type="entry name" value="PALMITOYLTRANSFERASE ZDHHC6"/>
    <property type="match status" value="1"/>
</dbReference>
<dbReference type="InterPro" id="IPR039859">
    <property type="entry name" value="PFA4/ZDH16/20/ERF2-like"/>
</dbReference>
<comment type="catalytic activity">
    <reaction evidence="10 11">
        <text>L-cysteinyl-[protein] + hexadecanoyl-CoA = S-hexadecanoyl-L-cysteinyl-[protein] + CoA</text>
        <dbReference type="Rhea" id="RHEA:36683"/>
        <dbReference type="Rhea" id="RHEA-COMP:10131"/>
        <dbReference type="Rhea" id="RHEA-COMP:11032"/>
        <dbReference type="ChEBI" id="CHEBI:29950"/>
        <dbReference type="ChEBI" id="CHEBI:57287"/>
        <dbReference type="ChEBI" id="CHEBI:57379"/>
        <dbReference type="ChEBI" id="CHEBI:74151"/>
        <dbReference type="EC" id="2.3.1.225"/>
    </reaction>
</comment>
<evidence type="ECO:0000313" key="14">
    <source>
        <dbReference type="EMBL" id="KAG9254132.1"/>
    </source>
</evidence>
<feature type="domain" description="Palmitoyltransferase DHHC" evidence="13">
    <location>
        <begin position="146"/>
        <end position="265"/>
    </location>
</feature>
<evidence type="ECO:0000256" key="11">
    <source>
        <dbReference type="RuleBase" id="RU079119"/>
    </source>
</evidence>
<dbReference type="GO" id="GO:0005783">
    <property type="term" value="C:endoplasmic reticulum"/>
    <property type="evidence" value="ECO:0007669"/>
    <property type="project" value="TreeGrafter"/>
</dbReference>
<keyword evidence="5 11" id="KW-0472">Membrane</keyword>
<dbReference type="EC" id="2.3.1.225" evidence="11"/>
<comment type="caution">
    <text evidence="14">The sequence shown here is derived from an EMBL/GenBank/DDBJ whole genome shotgun (WGS) entry which is preliminary data.</text>
</comment>
<feature type="transmembrane region" description="Helical" evidence="11">
    <location>
        <begin position="196"/>
        <end position="215"/>
    </location>
</feature>
<dbReference type="Pfam" id="PF01529">
    <property type="entry name" value="DHHC"/>
    <property type="match status" value="1"/>
</dbReference>
<keyword evidence="2 11" id="KW-0808">Transferase</keyword>
<comment type="subcellular location">
    <subcellularLocation>
        <location evidence="1">Membrane</location>
        <topology evidence="1">Multi-pass membrane protein</topology>
    </subcellularLocation>
</comment>